<dbReference type="EMBL" id="MDCJ01000007">
    <property type="protein sequence ID" value="ODS04555.1"/>
    <property type="molecule type" value="Genomic_DNA"/>
</dbReference>
<dbReference type="Proteomes" id="UP000095131">
    <property type="component" value="Unassembled WGS sequence"/>
</dbReference>
<evidence type="ECO:0000313" key="1">
    <source>
        <dbReference type="EMBL" id="ODS04555.1"/>
    </source>
</evidence>
<organism evidence="1 2">
    <name type="scientific">Vibrio scophthalmi</name>
    <dbReference type="NCBI Taxonomy" id="45658"/>
    <lineage>
        <taxon>Bacteria</taxon>
        <taxon>Pseudomonadati</taxon>
        <taxon>Pseudomonadota</taxon>
        <taxon>Gammaproteobacteria</taxon>
        <taxon>Vibrionales</taxon>
        <taxon>Vibrionaceae</taxon>
        <taxon>Vibrio</taxon>
    </lineage>
</organism>
<name>A0A1E3WFE9_9VIBR</name>
<dbReference type="AlphaFoldDB" id="A0A1E3WFE9"/>
<evidence type="ECO:0000313" key="2">
    <source>
        <dbReference type="Proteomes" id="UP000095131"/>
    </source>
</evidence>
<comment type="caution">
    <text evidence="1">The sequence shown here is derived from an EMBL/GenBank/DDBJ whole genome shotgun (WGS) entry which is preliminary data.</text>
</comment>
<accession>A0A1E3WFE9</accession>
<proteinExistence type="predicted"/>
<reference evidence="1 2" key="1">
    <citation type="submission" date="2016-08" db="EMBL/GenBank/DDBJ databases">
        <title>Genome sequencing of Vibrio scophthalmi strain FP3289, an isolated from Paralichthys olivaceus.</title>
        <authorList>
            <person name="Han H.-J."/>
        </authorList>
    </citation>
    <scope>NUCLEOTIDE SEQUENCE [LARGE SCALE GENOMIC DNA]</scope>
    <source>
        <strain evidence="1 2">FP3289</strain>
    </source>
</reference>
<protein>
    <submittedName>
        <fullName evidence="1">Uncharacterized protein</fullName>
    </submittedName>
</protein>
<gene>
    <name evidence="1" type="ORF">VSF3289_03694</name>
</gene>
<sequence>MISGEFFIDVYMSYKNISNHGAVIALTQESIDTELNVTVKRYCTHSDDSGIIEINTTTMDEFDSCAQTYREYLAEVIN</sequence>